<keyword evidence="3" id="KW-1185">Reference proteome</keyword>
<feature type="compositionally biased region" description="Low complexity" evidence="1">
    <location>
        <begin position="59"/>
        <end position="71"/>
    </location>
</feature>
<name>A0A7K1FQZ7_9ACTN</name>
<evidence type="ECO:0000313" key="2">
    <source>
        <dbReference type="EMBL" id="MTD15789.1"/>
    </source>
</evidence>
<reference evidence="2 3" key="1">
    <citation type="submission" date="2019-11" db="EMBL/GenBank/DDBJ databases">
        <authorList>
            <person name="Jiang L.-Q."/>
        </authorList>
    </citation>
    <scope>NUCLEOTIDE SEQUENCE [LARGE SCALE GENOMIC DNA]</scope>
    <source>
        <strain evidence="2 3">YIM 132087</strain>
    </source>
</reference>
<organism evidence="2 3">
    <name type="scientific">Nakamurella alba</name>
    <dbReference type="NCBI Taxonomy" id="2665158"/>
    <lineage>
        <taxon>Bacteria</taxon>
        <taxon>Bacillati</taxon>
        <taxon>Actinomycetota</taxon>
        <taxon>Actinomycetes</taxon>
        <taxon>Nakamurellales</taxon>
        <taxon>Nakamurellaceae</taxon>
        <taxon>Nakamurella</taxon>
    </lineage>
</organism>
<accession>A0A7K1FQZ7</accession>
<dbReference type="EMBL" id="WLYK01000007">
    <property type="protein sequence ID" value="MTD15789.1"/>
    <property type="molecule type" value="Genomic_DNA"/>
</dbReference>
<evidence type="ECO:0000256" key="1">
    <source>
        <dbReference type="SAM" id="MobiDB-lite"/>
    </source>
</evidence>
<gene>
    <name evidence="2" type="ORF">GIS00_17785</name>
</gene>
<evidence type="ECO:0000313" key="3">
    <source>
        <dbReference type="Proteomes" id="UP000460221"/>
    </source>
</evidence>
<comment type="caution">
    <text evidence="2">The sequence shown here is derived from an EMBL/GenBank/DDBJ whole genome shotgun (WGS) entry which is preliminary data.</text>
</comment>
<protein>
    <submittedName>
        <fullName evidence="2">Uncharacterized protein</fullName>
    </submittedName>
</protein>
<dbReference type="Proteomes" id="UP000460221">
    <property type="component" value="Unassembled WGS sequence"/>
</dbReference>
<dbReference type="RefSeq" id="WP_154769806.1">
    <property type="nucleotide sequence ID" value="NZ_WLYK01000007.1"/>
</dbReference>
<sequence>MEADGTSEDRLAAWLAAQISAHDRGELTDDQVSLLDQTLPTWRDPRTRSLYGLPPAGPAAPQARAGEGIPD</sequence>
<proteinExistence type="predicted"/>
<dbReference type="AlphaFoldDB" id="A0A7K1FQZ7"/>
<feature type="region of interest" description="Disordered" evidence="1">
    <location>
        <begin position="44"/>
        <end position="71"/>
    </location>
</feature>